<dbReference type="HOGENOM" id="CLU_378861_0_0_6"/>
<dbReference type="InterPro" id="IPR036514">
    <property type="entry name" value="SGNH_hydro_sf"/>
</dbReference>
<dbReference type="AlphaFoldDB" id="R8YVP4"/>
<dbReference type="InterPro" id="IPR013830">
    <property type="entry name" value="SGNH_hydro"/>
</dbReference>
<protein>
    <recommendedName>
        <fullName evidence="1">SGNH hydrolase-type esterase domain-containing protein</fullName>
    </recommendedName>
</protein>
<organism evidence="2 3">
    <name type="scientific">Acinetobacter lactucae</name>
    <dbReference type="NCBI Taxonomy" id="1785128"/>
    <lineage>
        <taxon>Bacteria</taxon>
        <taxon>Pseudomonadati</taxon>
        <taxon>Pseudomonadota</taxon>
        <taxon>Gammaproteobacteria</taxon>
        <taxon>Moraxellales</taxon>
        <taxon>Moraxellaceae</taxon>
        <taxon>Acinetobacter</taxon>
        <taxon>Acinetobacter calcoaceticus/baumannii complex</taxon>
    </lineage>
</organism>
<evidence type="ECO:0000313" key="3">
    <source>
        <dbReference type="Proteomes" id="UP000013986"/>
    </source>
</evidence>
<dbReference type="PATRIC" id="fig|1217689.3.peg.3345"/>
<accession>R8YVP4</accession>
<dbReference type="SUPFAM" id="SSF52266">
    <property type="entry name" value="SGNH hydrolase"/>
    <property type="match status" value="1"/>
</dbReference>
<dbReference type="EMBL" id="APQO01000006">
    <property type="protein sequence ID" value="EOQ73460.1"/>
    <property type="molecule type" value="Genomic_DNA"/>
</dbReference>
<dbReference type="CDD" id="cd00229">
    <property type="entry name" value="SGNH_hydrolase"/>
    <property type="match status" value="1"/>
</dbReference>
<dbReference type="Gene3D" id="3.40.50.1110">
    <property type="entry name" value="SGNH hydrolase"/>
    <property type="match status" value="1"/>
</dbReference>
<reference evidence="2 3" key="1">
    <citation type="submission" date="2013-02" db="EMBL/GenBank/DDBJ databases">
        <title>The Genome Sequence of Acinetobacter pittii ANC 4052.</title>
        <authorList>
            <consortium name="The Broad Institute Genome Sequencing Platform"/>
            <consortium name="The Broad Institute Genome Sequencing Center for Infectious Disease"/>
            <person name="Cerqueira G."/>
            <person name="Feldgarden M."/>
            <person name="Courvalin P."/>
            <person name="Perichon B."/>
            <person name="Grillot-Courvalin C."/>
            <person name="Clermont D."/>
            <person name="Rocha E."/>
            <person name="Yoon E.-J."/>
            <person name="Nemec A."/>
            <person name="Walker B."/>
            <person name="Young S.K."/>
            <person name="Zeng Q."/>
            <person name="Gargeya S."/>
            <person name="Fitzgerald M."/>
            <person name="Haas B."/>
            <person name="Abouelleil A."/>
            <person name="Alvarado L."/>
            <person name="Arachchi H.M."/>
            <person name="Berlin A.M."/>
            <person name="Chapman S.B."/>
            <person name="Dewar J."/>
            <person name="Goldberg J."/>
            <person name="Griggs A."/>
            <person name="Gujja S."/>
            <person name="Hansen M."/>
            <person name="Howarth C."/>
            <person name="Imamovic A."/>
            <person name="Larimer J."/>
            <person name="McCowan C."/>
            <person name="Murphy C."/>
            <person name="Neiman D."/>
            <person name="Pearson M."/>
            <person name="Priest M."/>
            <person name="Roberts A."/>
            <person name="Saif S."/>
            <person name="Shea T."/>
            <person name="Sisk P."/>
            <person name="Sykes S."/>
            <person name="Wortman J."/>
            <person name="Nusbaum C."/>
            <person name="Birren B."/>
        </authorList>
    </citation>
    <scope>NUCLEOTIDE SEQUENCE [LARGE SCALE GENOMIC DNA]</scope>
    <source>
        <strain evidence="2 3">ANC 4052</strain>
    </source>
</reference>
<comment type="caution">
    <text evidence="2">The sequence shown here is derived from an EMBL/GenBank/DDBJ whole genome shotgun (WGS) entry which is preliminary data.</text>
</comment>
<evidence type="ECO:0000259" key="1">
    <source>
        <dbReference type="Pfam" id="PF13472"/>
    </source>
</evidence>
<dbReference type="GO" id="GO:0016788">
    <property type="term" value="F:hydrolase activity, acting on ester bonds"/>
    <property type="evidence" value="ECO:0007669"/>
    <property type="project" value="UniProtKB-ARBA"/>
</dbReference>
<dbReference type="RefSeq" id="WP_016145954.1">
    <property type="nucleotide sequence ID" value="NZ_KB976991.1"/>
</dbReference>
<evidence type="ECO:0000313" key="2">
    <source>
        <dbReference type="EMBL" id="EOQ73460.1"/>
    </source>
</evidence>
<dbReference type="Pfam" id="PF13472">
    <property type="entry name" value="Lipase_GDSL_2"/>
    <property type="match status" value="1"/>
</dbReference>
<dbReference type="OrthoDB" id="6713478at2"/>
<dbReference type="Proteomes" id="UP000013986">
    <property type="component" value="Unassembled WGS sequence"/>
</dbReference>
<feature type="domain" description="SGNH hydrolase-type esterase" evidence="1">
    <location>
        <begin position="477"/>
        <end position="654"/>
    </location>
</feature>
<gene>
    <name evidence="2" type="ORF">F929_03403</name>
</gene>
<sequence>MADEIVTRQQLVDAGLDAESLQTFISGSDVEDVLTRLGKIYPTLAKLIRILMETGGWKAYETEAILLSSTPLVNPSVGYAFDTKKLYLWNGTIWKDEGLSQLEQAKLFTLFENFKNLAFTSSFYIDEYTRTGTAATGNGDLFAIQLKQRDVVISEIMIKTADVGVFSSFSCALYIVDATMKVVSVLSTHNFNVGQSDIYKISGLNIAVPNGLYLAVGMQSGVKLAHKTSGVTQTNGFYYSQNISNVLNLPVGYKAATMQNLNTYIPGIGIKATGTTLPSDYSKLYSALTVNDAILYDYSAYALSNSQANGEFWTIKRDFPNAIGISSLTVNLKSLVNTSKTTFKVRPMFKHKTTNLLVSVGEVIEFTIQSGVTQYTAQLDLTFPPDTYFSLGVEAGVNIGYYSNATVGSFGYSSNTSLGISGKVGNNLPDLQTISGAVAIALTVKTRKFFDFSEYVKKSELPSSSLTNYLYGKKIVAIGDSMVQGHSLSDAANQTWLAKLATRNNMTRVNYGINGTYLSNKKYGTYDGAVIRYTQMANDADYILVFAGTNDANNSNVPMGSDDSADDTTFKGALNVLCDGLITKYPNKKIGFITPYLRNSNYPPYIEAIKAICKKYSIPVFDNYEKGGVCWTNTAQLASITLNDTYHLNEAGMDYASYKYEAFIRSL</sequence>
<proteinExistence type="predicted"/>
<name>R8YVP4_9GAMM</name>